<evidence type="ECO:0000313" key="1">
    <source>
        <dbReference type="EMBL" id="KAG1902921.1"/>
    </source>
</evidence>
<organism evidence="1 2">
    <name type="scientific">Suillus fuscotomentosus</name>
    <dbReference type="NCBI Taxonomy" id="1912939"/>
    <lineage>
        <taxon>Eukaryota</taxon>
        <taxon>Fungi</taxon>
        <taxon>Dikarya</taxon>
        <taxon>Basidiomycota</taxon>
        <taxon>Agaricomycotina</taxon>
        <taxon>Agaricomycetes</taxon>
        <taxon>Agaricomycetidae</taxon>
        <taxon>Boletales</taxon>
        <taxon>Suillineae</taxon>
        <taxon>Suillaceae</taxon>
        <taxon>Suillus</taxon>
    </lineage>
</organism>
<name>A0AAD4HNM1_9AGAM</name>
<sequence>LTTELTIIKSKLQLTNNDFPQLLHEEHNYFESLEQLPVKDNLCIHYVQHSQGTHVRADWDLAHKAANSALNEIPASNLLQINQALMAAHIRVDSSYAKLQHTEVLVAHMEIQLSIDIQWEISGKEYNHFKGEASLSKYCTALDELEQLVVMRLFELSKLSLSGTGDFSLMCSSLQC</sequence>
<accession>A0AAD4HNM1</accession>
<evidence type="ECO:0000313" key="2">
    <source>
        <dbReference type="Proteomes" id="UP001195769"/>
    </source>
</evidence>
<dbReference type="RefSeq" id="XP_041228496.1">
    <property type="nucleotide sequence ID" value="XM_041374805.1"/>
</dbReference>
<reference evidence="1" key="1">
    <citation type="journal article" date="2020" name="New Phytol.">
        <title>Comparative genomics reveals dynamic genome evolution in host specialist ectomycorrhizal fungi.</title>
        <authorList>
            <person name="Lofgren L.A."/>
            <person name="Nguyen N.H."/>
            <person name="Vilgalys R."/>
            <person name="Ruytinx J."/>
            <person name="Liao H.L."/>
            <person name="Branco S."/>
            <person name="Kuo A."/>
            <person name="LaButti K."/>
            <person name="Lipzen A."/>
            <person name="Andreopoulos W."/>
            <person name="Pangilinan J."/>
            <person name="Riley R."/>
            <person name="Hundley H."/>
            <person name="Na H."/>
            <person name="Barry K."/>
            <person name="Grigoriev I.V."/>
            <person name="Stajich J.E."/>
            <person name="Kennedy P.G."/>
        </authorList>
    </citation>
    <scope>NUCLEOTIDE SEQUENCE</scope>
    <source>
        <strain evidence="1">FC203</strain>
    </source>
</reference>
<dbReference type="Proteomes" id="UP001195769">
    <property type="component" value="Unassembled WGS sequence"/>
</dbReference>
<protein>
    <submittedName>
        <fullName evidence="1">Uncharacterized protein</fullName>
    </submittedName>
</protein>
<dbReference type="AlphaFoldDB" id="A0AAD4HNM1"/>
<feature type="non-terminal residue" evidence="1">
    <location>
        <position position="176"/>
    </location>
</feature>
<dbReference type="GeneID" id="64669103"/>
<gene>
    <name evidence="1" type="ORF">F5891DRAFT_948412</name>
</gene>
<dbReference type="EMBL" id="JABBWK010000015">
    <property type="protein sequence ID" value="KAG1902921.1"/>
    <property type="molecule type" value="Genomic_DNA"/>
</dbReference>
<keyword evidence="2" id="KW-1185">Reference proteome</keyword>
<proteinExistence type="predicted"/>
<comment type="caution">
    <text evidence="1">The sequence shown here is derived from an EMBL/GenBank/DDBJ whole genome shotgun (WGS) entry which is preliminary data.</text>
</comment>